<keyword evidence="4" id="KW-1185">Reference proteome</keyword>
<evidence type="ECO:0000259" key="2">
    <source>
        <dbReference type="Pfam" id="PF06812"/>
    </source>
</evidence>
<feature type="compositionally biased region" description="Low complexity" evidence="1">
    <location>
        <begin position="284"/>
        <end position="304"/>
    </location>
</feature>
<accession>A0A422QRI0</accession>
<evidence type="ECO:0000256" key="1">
    <source>
        <dbReference type="SAM" id="MobiDB-lite"/>
    </source>
</evidence>
<comment type="caution">
    <text evidence="3">The sequence shown here is derived from an EMBL/GenBank/DDBJ whole genome shotgun (WGS) entry which is preliminary data.</text>
</comment>
<feature type="domain" description="ImpA N-terminal" evidence="2">
    <location>
        <begin position="26"/>
        <end position="152"/>
    </location>
</feature>
<evidence type="ECO:0000313" key="4">
    <source>
        <dbReference type="Proteomes" id="UP000283254"/>
    </source>
</evidence>
<dbReference type="Proteomes" id="UP000283254">
    <property type="component" value="Unassembled WGS sequence"/>
</dbReference>
<dbReference type="AlphaFoldDB" id="A0A422QRI0"/>
<gene>
    <name evidence="3" type="ORF">NM04_01055</name>
</gene>
<protein>
    <recommendedName>
        <fullName evidence="2">ImpA N-terminal domain-containing protein</fullName>
    </recommendedName>
</protein>
<dbReference type="InterPro" id="IPR010657">
    <property type="entry name" value="ImpA_N"/>
</dbReference>
<dbReference type="OrthoDB" id="9771118at2"/>
<dbReference type="PANTHER" id="PTHR37951">
    <property type="entry name" value="CYTOPLASMIC PROTEIN-RELATED"/>
    <property type="match status" value="1"/>
</dbReference>
<organism evidence="3 4">
    <name type="scientific">Massilia aurea</name>
    <dbReference type="NCBI Taxonomy" id="373040"/>
    <lineage>
        <taxon>Bacteria</taxon>
        <taxon>Pseudomonadati</taxon>
        <taxon>Pseudomonadota</taxon>
        <taxon>Betaproteobacteria</taxon>
        <taxon>Burkholderiales</taxon>
        <taxon>Oxalobacteraceae</taxon>
        <taxon>Telluria group</taxon>
        <taxon>Massilia</taxon>
    </lineage>
</organism>
<feature type="region of interest" description="Disordered" evidence="1">
    <location>
        <begin position="269"/>
        <end position="304"/>
    </location>
</feature>
<dbReference type="NCBIfam" id="TIGR03363">
    <property type="entry name" value="VI_chp_8"/>
    <property type="match status" value="1"/>
</dbReference>
<dbReference type="EMBL" id="JSAB01000007">
    <property type="protein sequence ID" value="RNF32604.1"/>
    <property type="molecule type" value="Genomic_DNA"/>
</dbReference>
<name>A0A422QRI0_9BURK</name>
<dbReference type="Pfam" id="PF06812">
    <property type="entry name" value="ImpA_N"/>
    <property type="match status" value="1"/>
</dbReference>
<dbReference type="RefSeq" id="WP_123067700.1">
    <property type="nucleotide sequence ID" value="NZ_JSAB01000007.1"/>
</dbReference>
<reference evidence="3" key="1">
    <citation type="submission" date="2014-10" db="EMBL/GenBank/DDBJ databases">
        <title>Massilia sp. genome.</title>
        <authorList>
            <person name="Xu B."/>
            <person name="Dai L."/>
            <person name="Huang Z."/>
        </authorList>
    </citation>
    <scope>NUCLEOTIDE SEQUENCE [LARGE SCALE GENOMIC DNA]</scope>
    <source>
        <strain evidence="3">CFS-1</strain>
    </source>
</reference>
<dbReference type="PANTHER" id="PTHR37951:SF1">
    <property type="entry name" value="TYPE VI SECRETION SYSTEM COMPONENT TSSA1"/>
    <property type="match status" value="1"/>
</dbReference>
<proteinExistence type="predicted"/>
<dbReference type="InterPro" id="IPR017740">
    <property type="entry name" value="TssA-like"/>
</dbReference>
<sequence length="382" mass="41618">MIDQHLIQRAEQALSKACGMPFEQLLAPIEGDVIAGRTGRAAADGGVAKAIRQWRAPDNPNSPMAAQQREMGGPNWDRAMRISCDALAHHGKDLQVAVWLLEAQIHRRDFAAVAGALHLMVRLCERYWEDLHPRSDDGAYARRANLFSWINDKLAPAVREAPLVVDRQGQPYALIDWMRARRHEQQRQADPDRVGDGPTGAQLADALAALPDDSCADMERDLADALAMLQHLSGMLDPKLGEDAVSFTLFAGVLEQARGLLEAELQRRGLPRHARPSAPPPAPLAAAAPEDAAGASDAGNAGPAPRVIRDRAEAYALLEQVASFLQETEPHSPVPCLVRRAAEWGQLSAAELYQELFVRRGGQVHIFDVMDLDAAGQAGKER</sequence>
<evidence type="ECO:0000313" key="3">
    <source>
        <dbReference type="EMBL" id="RNF32604.1"/>
    </source>
</evidence>